<organism evidence="2 3">
    <name type="scientific">Hesseltinella vesiculosa</name>
    <dbReference type="NCBI Taxonomy" id="101127"/>
    <lineage>
        <taxon>Eukaryota</taxon>
        <taxon>Fungi</taxon>
        <taxon>Fungi incertae sedis</taxon>
        <taxon>Mucoromycota</taxon>
        <taxon>Mucoromycotina</taxon>
        <taxon>Mucoromycetes</taxon>
        <taxon>Mucorales</taxon>
        <taxon>Cunninghamellaceae</taxon>
        <taxon>Hesseltinella</taxon>
    </lineage>
</organism>
<feature type="region of interest" description="Disordered" evidence="1">
    <location>
        <begin position="327"/>
        <end position="354"/>
    </location>
</feature>
<evidence type="ECO:0000256" key="1">
    <source>
        <dbReference type="SAM" id="MobiDB-lite"/>
    </source>
</evidence>
<protein>
    <submittedName>
        <fullName evidence="2">Uncharacterized protein</fullName>
    </submittedName>
</protein>
<gene>
    <name evidence="2" type="ORF">DM01DRAFT_1384609</name>
</gene>
<dbReference type="AlphaFoldDB" id="A0A1X2GCU4"/>
<feature type="compositionally biased region" description="Low complexity" evidence="1">
    <location>
        <begin position="426"/>
        <end position="435"/>
    </location>
</feature>
<dbReference type="Proteomes" id="UP000242146">
    <property type="component" value="Unassembled WGS sequence"/>
</dbReference>
<evidence type="ECO:0000313" key="2">
    <source>
        <dbReference type="EMBL" id="ORX50866.1"/>
    </source>
</evidence>
<dbReference type="OrthoDB" id="10688734at2759"/>
<reference evidence="2 3" key="1">
    <citation type="submission" date="2016-07" db="EMBL/GenBank/DDBJ databases">
        <title>Pervasive Adenine N6-methylation of Active Genes in Fungi.</title>
        <authorList>
            <consortium name="DOE Joint Genome Institute"/>
            <person name="Mondo S.J."/>
            <person name="Dannebaum R.O."/>
            <person name="Kuo R.C."/>
            <person name="Labutti K."/>
            <person name="Haridas S."/>
            <person name="Kuo A."/>
            <person name="Salamov A."/>
            <person name="Ahrendt S.R."/>
            <person name="Lipzen A."/>
            <person name="Sullivan W."/>
            <person name="Andreopoulos W.B."/>
            <person name="Clum A."/>
            <person name="Lindquist E."/>
            <person name="Daum C."/>
            <person name="Ramamoorthy G.K."/>
            <person name="Gryganskyi A."/>
            <person name="Culley D."/>
            <person name="Magnuson J.K."/>
            <person name="James T.Y."/>
            <person name="O'Malley M.A."/>
            <person name="Stajich J.E."/>
            <person name="Spatafora J.W."/>
            <person name="Visel A."/>
            <person name="Grigoriev I.V."/>
        </authorList>
    </citation>
    <scope>NUCLEOTIDE SEQUENCE [LARGE SCALE GENOMIC DNA]</scope>
    <source>
        <strain evidence="2 3">NRRL 3301</strain>
    </source>
</reference>
<sequence length="454" mass="49847">MAKSNVNVEDNLCKSSSNAASCSLAIQVSPYPPQSMRACYSDNTTCILQQHQHLHQINNIVKASNVQQRFDPRASVASHHTKQQPAEAESLVEPDPIALIKQRPTANGMAPSSPLQGSLPVLFETKQTEVSASRPLSPLAVHAMPTQPYDVDDNVSLASTQPYDVNSPVDDLDDISGAPVPGCGFKAHAPTHGLPNHCDANAYLRDTVSPTNLTMSNERDPHQPALYTSYCDQHYFLSQTDDEDSQTPDRHRPGFSSFISAAYRTKTLDDERDDLDLALIGANSPIHNPTGQDQGIRDSHDTEAQHQHHLKIQQKLDLFFAQAAKNTNQPSTLPAKSKDTSPWKSSSAPLPEHGWIHLSQEPRQQRIDSSKELASVKSTSSNLGRQRMPRLGLSKKQILPRSASSAFTRKSQSHDLSRTCRIVKSVSVASSTSSTPRKSLGMTRYYVKSDPHLS</sequence>
<name>A0A1X2GCU4_9FUNG</name>
<evidence type="ECO:0000313" key="3">
    <source>
        <dbReference type="Proteomes" id="UP000242146"/>
    </source>
</evidence>
<feature type="region of interest" description="Disordered" evidence="1">
    <location>
        <begin position="426"/>
        <end position="454"/>
    </location>
</feature>
<keyword evidence="3" id="KW-1185">Reference proteome</keyword>
<proteinExistence type="predicted"/>
<comment type="caution">
    <text evidence="2">The sequence shown here is derived from an EMBL/GenBank/DDBJ whole genome shotgun (WGS) entry which is preliminary data.</text>
</comment>
<feature type="region of interest" description="Disordered" evidence="1">
    <location>
        <begin position="283"/>
        <end position="302"/>
    </location>
</feature>
<dbReference type="EMBL" id="MCGT01000022">
    <property type="protein sequence ID" value="ORX50866.1"/>
    <property type="molecule type" value="Genomic_DNA"/>
</dbReference>
<accession>A0A1X2GCU4</accession>